<accession>A0A3B1BI15</accession>
<dbReference type="SMART" id="SM00564">
    <property type="entry name" value="PQQ"/>
    <property type="match status" value="7"/>
</dbReference>
<dbReference type="AlphaFoldDB" id="A0A3B1BI15"/>
<evidence type="ECO:0000256" key="3">
    <source>
        <dbReference type="ARBA" id="ARBA00023237"/>
    </source>
</evidence>
<keyword evidence="2" id="KW-0472">Membrane</keyword>
<organism evidence="5">
    <name type="scientific">hydrothermal vent metagenome</name>
    <dbReference type="NCBI Taxonomy" id="652676"/>
    <lineage>
        <taxon>unclassified sequences</taxon>
        <taxon>metagenomes</taxon>
        <taxon>ecological metagenomes</taxon>
    </lineage>
</organism>
<keyword evidence="3" id="KW-0998">Cell outer membrane</keyword>
<feature type="domain" description="Pyrrolo-quinoline quinone repeat" evidence="4">
    <location>
        <begin position="74"/>
        <end position="305"/>
    </location>
</feature>
<evidence type="ECO:0000259" key="4">
    <source>
        <dbReference type="Pfam" id="PF13360"/>
    </source>
</evidence>
<keyword evidence="1" id="KW-0732">Signal</keyword>
<dbReference type="InterPro" id="IPR002372">
    <property type="entry name" value="PQQ_rpt_dom"/>
</dbReference>
<protein>
    <submittedName>
        <fullName evidence="5">Outer membrane protein YfgL, lipoprotein component of the protein assembly complex (Forms a complex with YaeT, YfiO, and NlpB)</fullName>
    </submittedName>
</protein>
<dbReference type="PROSITE" id="PS51257">
    <property type="entry name" value="PROKAR_LIPOPROTEIN"/>
    <property type="match status" value="1"/>
</dbReference>
<dbReference type="EMBL" id="UOFZ01000158">
    <property type="protein sequence ID" value="VAX14131.1"/>
    <property type="molecule type" value="Genomic_DNA"/>
</dbReference>
<name>A0A3B1BI15_9ZZZZ</name>
<keyword evidence="5" id="KW-0449">Lipoprotein</keyword>
<dbReference type="InterPro" id="IPR011047">
    <property type="entry name" value="Quinoprotein_ADH-like_sf"/>
</dbReference>
<evidence type="ECO:0000256" key="1">
    <source>
        <dbReference type="ARBA" id="ARBA00022729"/>
    </source>
</evidence>
<sequence>MPLMRIFFFLGILVLAGCSSSPSPVLPPVPLPAFKPSVAITTQWRSKIGLGARYFYLRYKPVFVGNVGYTADYKGGVYAFNVKSGDEIWHKQLHLKLTSGLSLQEGRLLLGSNEGDVIALDPKGGRELWRAKVSSEVLTPPLSAQGYVIVRSLDGRLYALDAATGKRRWIFESSVPLLTLRGNSAPLIVNDMVLLGSDNGKLTALTLNGGIKLWETAIAVPTGRTELERIIDIDVDLMVVDDLVYAVTYQGRLAAVQLENGRIRWVQNMSSYAGMTADAYRIYITDAQSQVLALNRMSGAILWRQEKLLRRHLTGPVLHGNYLAVADYNGYIHWLDREDGHIVARVRLNAVAYLFEEDWQQDNSSYYHHEKNILANPVVYKGMLIVNDRFGIMSAYTLPGS</sequence>
<reference evidence="5" key="1">
    <citation type="submission" date="2018-06" db="EMBL/GenBank/DDBJ databases">
        <authorList>
            <person name="Zhirakovskaya E."/>
        </authorList>
    </citation>
    <scope>NUCLEOTIDE SEQUENCE</scope>
</reference>
<dbReference type="InterPro" id="IPR017687">
    <property type="entry name" value="BamB"/>
</dbReference>
<dbReference type="Pfam" id="PF13360">
    <property type="entry name" value="PQQ_2"/>
    <property type="match status" value="1"/>
</dbReference>
<dbReference type="SUPFAM" id="SSF50998">
    <property type="entry name" value="Quinoprotein alcohol dehydrogenase-like"/>
    <property type="match status" value="1"/>
</dbReference>
<gene>
    <name evidence="5" type="ORF">MNBD_GAMMA24-2536</name>
</gene>
<proteinExistence type="inferred from homology"/>
<dbReference type="NCBIfam" id="TIGR03300">
    <property type="entry name" value="assembly_YfgL"/>
    <property type="match status" value="1"/>
</dbReference>
<evidence type="ECO:0000256" key="2">
    <source>
        <dbReference type="ARBA" id="ARBA00023136"/>
    </source>
</evidence>
<dbReference type="Gene3D" id="2.130.10.10">
    <property type="entry name" value="YVTN repeat-like/Quinoprotein amine dehydrogenase"/>
    <property type="match status" value="1"/>
</dbReference>
<dbReference type="InterPro" id="IPR018391">
    <property type="entry name" value="PQQ_b-propeller_rpt"/>
</dbReference>
<dbReference type="InterPro" id="IPR015943">
    <property type="entry name" value="WD40/YVTN_repeat-like_dom_sf"/>
</dbReference>
<dbReference type="HAMAP" id="MF_00923">
    <property type="entry name" value="OM_assembly_BamB"/>
    <property type="match status" value="1"/>
</dbReference>
<dbReference type="PANTHER" id="PTHR34512:SF30">
    <property type="entry name" value="OUTER MEMBRANE PROTEIN ASSEMBLY FACTOR BAMB"/>
    <property type="match status" value="1"/>
</dbReference>
<dbReference type="PANTHER" id="PTHR34512">
    <property type="entry name" value="CELL SURFACE PROTEIN"/>
    <property type="match status" value="1"/>
</dbReference>
<evidence type="ECO:0000313" key="5">
    <source>
        <dbReference type="EMBL" id="VAX14131.1"/>
    </source>
</evidence>